<comment type="caution">
    <text evidence="1">The sequence shown here is derived from an EMBL/GenBank/DDBJ whole genome shotgun (WGS) entry which is preliminary data.</text>
</comment>
<sequence>MSVFYDRQDELEKYEFMMGEARGRLAVTLDVLTDALVLIGQHGVYCASTRNPAVPALDLQAVLMNLNGAKELVASVMERLRLDRLELEKEAAK</sequence>
<evidence type="ECO:0000313" key="2">
    <source>
        <dbReference type="Proteomes" id="UP000564385"/>
    </source>
</evidence>
<reference evidence="1 2" key="1">
    <citation type="submission" date="2020-07" db="EMBL/GenBank/DDBJ databases">
        <title>Genomic Encyclopedia of Type Strains, Phase IV (KMG-V): Genome sequencing to study the core and pangenomes of soil and plant-associated prokaryotes.</title>
        <authorList>
            <person name="Whitman W."/>
        </authorList>
    </citation>
    <scope>NUCLEOTIDE SEQUENCE [LARGE SCALE GENOMIC DNA]</scope>
    <source>
        <strain evidence="1 2">M8UP22</strain>
    </source>
</reference>
<proteinExistence type="predicted"/>
<dbReference type="EMBL" id="JACCCU010000001">
    <property type="protein sequence ID" value="NYF88165.1"/>
    <property type="molecule type" value="Genomic_DNA"/>
</dbReference>
<dbReference type="Proteomes" id="UP000564385">
    <property type="component" value="Unassembled WGS sequence"/>
</dbReference>
<accession>A0A852VD13</accession>
<organism evidence="1 2">
    <name type="scientific">Tunturiibacter lichenicola</name>
    <dbReference type="NCBI Taxonomy" id="2051959"/>
    <lineage>
        <taxon>Bacteria</taxon>
        <taxon>Pseudomonadati</taxon>
        <taxon>Acidobacteriota</taxon>
        <taxon>Terriglobia</taxon>
        <taxon>Terriglobales</taxon>
        <taxon>Acidobacteriaceae</taxon>
        <taxon>Tunturiibacter</taxon>
    </lineage>
</organism>
<dbReference type="AlphaFoldDB" id="A0A852VD13"/>
<gene>
    <name evidence="1" type="ORF">HDF08_000232</name>
</gene>
<name>A0A852VD13_9BACT</name>
<evidence type="ECO:0000313" key="1">
    <source>
        <dbReference type="EMBL" id="NYF88165.1"/>
    </source>
</evidence>
<protein>
    <submittedName>
        <fullName evidence="1">Uncharacterized protein</fullName>
    </submittedName>
</protein>